<keyword evidence="1" id="KW-0808">Transferase</keyword>
<dbReference type="AlphaFoldDB" id="A0A392SKR8"/>
<evidence type="ECO:0000313" key="2">
    <source>
        <dbReference type="Proteomes" id="UP000265520"/>
    </source>
</evidence>
<sequence length="50" mass="5535">MISGLTDAYAGFVTYIQQHDPLPTFVAARSRLELEETTMLQRAACESNTS</sequence>
<name>A0A392SKR8_9FABA</name>
<comment type="caution">
    <text evidence="1">The sequence shown here is derived from an EMBL/GenBank/DDBJ whole genome shotgun (WGS) entry which is preliminary data.</text>
</comment>
<organism evidence="1 2">
    <name type="scientific">Trifolium medium</name>
    <dbReference type="NCBI Taxonomy" id="97028"/>
    <lineage>
        <taxon>Eukaryota</taxon>
        <taxon>Viridiplantae</taxon>
        <taxon>Streptophyta</taxon>
        <taxon>Embryophyta</taxon>
        <taxon>Tracheophyta</taxon>
        <taxon>Spermatophyta</taxon>
        <taxon>Magnoliopsida</taxon>
        <taxon>eudicotyledons</taxon>
        <taxon>Gunneridae</taxon>
        <taxon>Pentapetalae</taxon>
        <taxon>rosids</taxon>
        <taxon>fabids</taxon>
        <taxon>Fabales</taxon>
        <taxon>Fabaceae</taxon>
        <taxon>Papilionoideae</taxon>
        <taxon>50 kb inversion clade</taxon>
        <taxon>NPAAA clade</taxon>
        <taxon>Hologalegina</taxon>
        <taxon>IRL clade</taxon>
        <taxon>Trifolieae</taxon>
        <taxon>Trifolium</taxon>
    </lineage>
</organism>
<reference evidence="1 2" key="1">
    <citation type="journal article" date="2018" name="Front. Plant Sci.">
        <title>Red Clover (Trifolium pratense) and Zigzag Clover (T. medium) - A Picture of Genomic Similarities and Differences.</title>
        <authorList>
            <person name="Dluhosova J."/>
            <person name="Istvanek J."/>
            <person name="Nedelnik J."/>
            <person name="Repkova J."/>
        </authorList>
    </citation>
    <scope>NUCLEOTIDE SEQUENCE [LARGE SCALE GENOMIC DNA]</scope>
    <source>
        <strain evidence="2">cv. 10/8</strain>
        <tissue evidence="1">Leaf</tissue>
    </source>
</reference>
<feature type="non-terminal residue" evidence="1">
    <location>
        <position position="50"/>
    </location>
</feature>
<dbReference type="GO" id="GO:0016740">
    <property type="term" value="F:transferase activity"/>
    <property type="evidence" value="ECO:0007669"/>
    <property type="project" value="UniProtKB-KW"/>
</dbReference>
<protein>
    <submittedName>
        <fullName evidence="1">Polynucleotidyl transferase</fullName>
    </submittedName>
</protein>
<keyword evidence="2" id="KW-1185">Reference proteome</keyword>
<dbReference type="EMBL" id="LXQA010394830">
    <property type="protein sequence ID" value="MCI49032.1"/>
    <property type="molecule type" value="Genomic_DNA"/>
</dbReference>
<evidence type="ECO:0000313" key="1">
    <source>
        <dbReference type="EMBL" id="MCI49032.1"/>
    </source>
</evidence>
<proteinExistence type="predicted"/>
<accession>A0A392SKR8</accession>
<dbReference type="Proteomes" id="UP000265520">
    <property type="component" value="Unassembled WGS sequence"/>
</dbReference>